<gene>
    <name evidence="1" type="ORF">EVAR_34647_1</name>
</gene>
<organism evidence="1 2">
    <name type="scientific">Eumeta variegata</name>
    <name type="common">Bagworm moth</name>
    <name type="synonym">Eumeta japonica</name>
    <dbReference type="NCBI Taxonomy" id="151549"/>
    <lineage>
        <taxon>Eukaryota</taxon>
        <taxon>Metazoa</taxon>
        <taxon>Ecdysozoa</taxon>
        <taxon>Arthropoda</taxon>
        <taxon>Hexapoda</taxon>
        <taxon>Insecta</taxon>
        <taxon>Pterygota</taxon>
        <taxon>Neoptera</taxon>
        <taxon>Endopterygota</taxon>
        <taxon>Lepidoptera</taxon>
        <taxon>Glossata</taxon>
        <taxon>Ditrysia</taxon>
        <taxon>Tineoidea</taxon>
        <taxon>Psychidae</taxon>
        <taxon>Oiketicinae</taxon>
        <taxon>Eumeta</taxon>
    </lineage>
</organism>
<proteinExistence type="predicted"/>
<accession>A0A4C1VG66</accession>
<keyword evidence="2" id="KW-1185">Reference proteome</keyword>
<sequence length="164" mass="18985">MLRCLLRGIHRAITRRRHPMPIGRDRRNPQNSNLLGLRTTANQHVASGVFLVRESRTHPTHAEEWPVRCRPLGQGYVWRPDEVAMDGAQPPELYSLSGQSTVEGDVISRLYFMKVKYLSQLRRISCWAPSAHEARSVTIQISRFAICRAFVRRQRAFLLPYSYD</sequence>
<dbReference type="EMBL" id="BGZK01000336">
    <property type="protein sequence ID" value="GBP37610.1"/>
    <property type="molecule type" value="Genomic_DNA"/>
</dbReference>
<dbReference type="Proteomes" id="UP000299102">
    <property type="component" value="Unassembled WGS sequence"/>
</dbReference>
<protein>
    <submittedName>
        <fullName evidence="1">Uncharacterized protein</fullName>
    </submittedName>
</protein>
<evidence type="ECO:0000313" key="1">
    <source>
        <dbReference type="EMBL" id="GBP37610.1"/>
    </source>
</evidence>
<name>A0A4C1VG66_EUMVA</name>
<dbReference type="AlphaFoldDB" id="A0A4C1VG66"/>
<reference evidence="1 2" key="1">
    <citation type="journal article" date="2019" name="Commun. Biol.">
        <title>The bagworm genome reveals a unique fibroin gene that provides high tensile strength.</title>
        <authorList>
            <person name="Kono N."/>
            <person name="Nakamura H."/>
            <person name="Ohtoshi R."/>
            <person name="Tomita M."/>
            <person name="Numata K."/>
            <person name="Arakawa K."/>
        </authorList>
    </citation>
    <scope>NUCLEOTIDE SEQUENCE [LARGE SCALE GENOMIC DNA]</scope>
</reference>
<evidence type="ECO:0000313" key="2">
    <source>
        <dbReference type="Proteomes" id="UP000299102"/>
    </source>
</evidence>
<comment type="caution">
    <text evidence="1">The sequence shown here is derived from an EMBL/GenBank/DDBJ whole genome shotgun (WGS) entry which is preliminary data.</text>
</comment>